<feature type="region of interest" description="Disordered" evidence="1">
    <location>
        <begin position="19"/>
        <end position="42"/>
    </location>
</feature>
<proteinExistence type="predicted"/>
<accession>A0A1M5HSG3</accession>
<keyword evidence="3" id="KW-1185">Reference proteome</keyword>
<evidence type="ECO:0000256" key="1">
    <source>
        <dbReference type="SAM" id="MobiDB-lite"/>
    </source>
</evidence>
<protein>
    <submittedName>
        <fullName evidence="2">Uncharacterized protein</fullName>
    </submittedName>
</protein>
<gene>
    <name evidence="2" type="ORF">SAMN04487965_3474</name>
</gene>
<sequence>MGGTALSTLIVLGILYVPGPGESAGRGEDVGPELKQELESERSPEAFAEQLAAADISSDEVARLLDDPRVQSYLQREKDKQEIRNYFSGASDALSDTEVWDLIESIEREGRILAYEALALKLAWLERNSVDRAEFDASSRALLASYGEKARQNAADYNPYEQVPGFAEYKEMERRIVREVQQMTTFPDGLNRHEYLRKRLLKAREAAYGPRDG</sequence>
<dbReference type="EMBL" id="FQVA01000008">
    <property type="protein sequence ID" value="SHG18886.1"/>
    <property type="molecule type" value="Genomic_DNA"/>
</dbReference>
<feature type="compositionally biased region" description="Basic and acidic residues" evidence="1">
    <location>
        <begin position="25"/>
        <end position="42"/>
    </location>
</feature>
<dbReference type="AlphaFoldDB" id="A0A1M5HSG3"/>
<dbReference type="Proteomes" id="UP000184170">
    <property type="component" value="Unassembled WGS sequence"/>
</dbReference>
<evidence type="ECO:0000313" key="3">
    <source>
        <dbReference type="Proteomes" id="UP000184170"/>
    </source>
</evidence>
<organism evidence="2 3">
    <name type="scientific">Microbulbifer donghaiensis</name>
    <dbReference type="NCBI Taxonomy" id="494016"/>
    <lineage>
        <taxon>Bacteria</taxon>
        <taxon>Pseudomonadati</taxon>
        <taxon>Pseudomonadota</taxon>
        <taxon>Gammaproteobacteria</taxon>
        <taxon>Cellvibrionales</taxon>
        <taxon>Microbulbiferaceae</taxon>
        <taxon>Microbulbifer</taxon>
    </lineage>
</organism>
<reference evidence="3" key="1">
    <citation type="submission" date="2016-11" db="EMBL/GenBank/DDBJ databases">
        <authorList>
            <person name="Varghese N."/>
            <person name="Submissions S."/>
        </authorList>
    </citation>
    <scope>NUCLEOTIDE SEQUENCE [LARGE SCALE GENOMIC DNA]</scope>
    <source>
        <strain evidence="3">CGMCC 1.7063</strain>
    </source>
</reference>
<evidence type="ECO:0000313" key="2">
    <source>
        <dbReference type="EMBL" id="SHG18886.1"/>
    </source>
</evidence>
<name>A0A1M5HSG3_9GAMM</name>